<dbReference type="InterPro" id="IPR045430">
    <property type="entry name" value="EAD1"/>
</dbReference>
<dbReference type="Pfam" id="PF19955">
    <property type="entry name" value="EAD1"/>
    <property type="match status" value="1"/>
</dbReference>
<proteinExistence type="predicted"/>
<sequence>MTGRSRAELIRGLATAYRNLTELELALLDAGETADLTGIGRDASMLEIVNHLFKQGDTAWQRTVATKLIERLPNREDLQRLVARLGPAVRRPPPVHVPEQRQPVEARLFKVSDFDLSDVRADLQDAFPTTRKVLGFAIPTDEVIVATTMCEFLCDTQPPMEDRDPINLHPMSGDVVHRIEQVRNYEYELHATGITLPVLIMETPADVVRQFWDGLGDALSHVRCPLVLLFIRGVHAGLPPGVIEISGPSMRSGHVRDLVRRAADELSLTRQTAEEWAAWIMRGQGERLDVRVTMDRIRASLKHAQSKPAEFVGWLANRNGNGQS</sequence>
<dbReference type="EMBL" id="CP073721">
    <property type="protein sequence ID" value="UWZ34144.1"/>
    <property type="molecule type" value="Genomic_DNA"/>
</dbReference>
<evidence type="ECO:0000259" key="1">
    <source>
        <dbReference type="Pfam" id="PF19955"/>
    </source>
</evidence>
<accession>A0ABY5YXM0</accession>
<name>A0ABY5YXM0_9ACTN</name>
<protein>
    <recommendedName>
        <fullName evidence="1">Effector-associated domain-containing protein</fullName>
    </recommendedName>
</protein>
<evidence type="ECO:0000313" key="3">
    <source>
        <dbReference type="Proteomes" id="UP001058271"/>
    </source>
</evidence>
<reference evidence="2" key="1">
    <citation type="submission" date="2021-04" db="EMBL/GenBank/DDBJ databases">
        <title>Biosynthetic gene clusters of Dactylosporangioum roseum.</title>
        <authorList>
            <person name="Hartkoorn R.C."/>
            <person name="Beaudoing E."/>
            <person name="Hot D."/>
            <person name="Moureu S."/>
        </authorList>
    </citation>
    <scope>NUCLEOTIDE SEQUENCE</scope>
    <source>
        <strain evidence="2">NRRL B-16295</strain>
    </source>
</reference>
<evidence type="ECO:0000313" key="2">
    <source>
        <dbReference type="EMBL" id="UWZ34144.1"/>
    </source>
</evidence>
<feature type="domain" description="Effector-associated" evidence="1">
    <location>
        <begin position="1"/>
        <end position="85"/>
    </location>
</feature>
<dbReference type="Proteomes" id="UP001058271">
    <property type="component" value="Chromosome"/>
</dbReference>
<gene>
    <name evidence="2" type="ORF">Drose_23145</name>
</gene>
<keyword evidence="3" id="KW-1185">Reference proteome</keyword>
<dbReference type="RefSeq" id="WP_260723441.1">
    <property type="nucleotide sequence ID" value="NZ_CP073721.1"/>
</dbReference>
<organism evidence="2 3">
    <name type="scientific">Dactylosporangium roseum</name>
    <dbReference type="NCBI Taxonomy" id="47989"/>
    <lineage>
        <taxon>Bacteria</taxon>
        <taxon>Bacillati</taxon>
        <taxon>Actinomycetota</taxon>
        <taxon>Actinomycetes</taxon>
        <taxon>Micromonosporales</taxon>
        <taxon>Micromonosporaceae</taxon>
        <taxon>Dactylosporangium</taxon>
    </lineage>
</organism>